<name>A0A928WXQ1_LEPEC</name>
<dbReference type="InterPro" id="IPR029058">
    <property type="entry name" value="AB_hydrolase_fold"/>
</dbReference>
<gene>
    <name evidence="2" type="ORF">IQ260_01745</name>
</gene>
<dbReference type="Pfam" id="PF12146">
    <property type="entry name" value="Hydrolase_4"/>
    <property type="match status" value="1"/>
</dbReference>
<dbReference type="EMBL" id="JADEXP010000006">
    <property type="protein sequence ID" value="MBE9065370.1"/>
    <property type="molecule type" value="Genomic_DNA"/>
</dbReference>
<dbReference type="RefSeq" id="WP_193990277.1">
    <property type="nucleotide sequence ID" value="NZ_JADEXP010000006.1"/>
</dbReference>
<comment type="caution">
    <text evidence="2">The sequence shown here is derived from an EMBL/GenBank/DDBJ whole genome shotgun (WGS) entry which is preliminary data.</text>
</comment>
<sequence length="301" mass="34027">MVNSQSPYILFVQHGWHDTNRRVHRLGHSLADAQTEVIAPNLGLIKTWWRMEPLVAEVERVAIAAQQRHPDRPWRIVGHSMGGLIWLELLQRHPDWWPQVASVSLVSSPVGGADLGRIFDPYRWGIGIARDLGTDRRQIAEQLAQHMPIQTIASDYDGGSDGTVPIQCSQFRHARYTQLSGIRHDNTKDHPAVITAIQDFWAAPTALAKTLEDPVEDTIIAALQSIPGMTDAHRRDFDRALPWANLDHGFTICTWRHPLSIHHVFLADEQNRCRFAGFVGWPDTRGLYDGLTAIKQRYSAL</sequence>
<dbReference type="GO" id="GO:0016787">
    <property type="term" value="F:hydrolase activity"/>
    <property type="evidence" value="ECO:0007669"/>
    <property type="project" value="UniProtKB-KW"/>
</dbReference>
<keyword evidence="3" id="KW-1185">Reference proteome</keyword>
<dbReference type="AlphaFoldDB" id="A0A928WXQ1"/>
<dbReference type="PANTHER" id="PTHR37946">
    <property type="entry name" value="SLL1969 PROTEIN"/>
    <property type="match status" value="1"/>
</dbReference>
<evidence type="ECO:0000259" key="1">
    <source>
        <dbReference type="Pfam" id="PF12146"/>
    </source>
</evidence>
<dbReference type="PANTHER" id="PTHR37946:SF1">
    <property type="entry name" value="SLL1969 PROTEIN"/>
    <property type="match status" value="1"/>
</dbReference>
<feature type="domain" description="Serine aminopeptidase S33" evidence="1">
    <location>
        <begin position="9"/>
        <end position="101"/>
    </location>
</feature>
<reference evidence="2" key="1">
    <citation type="submission" date="2020-10" db="EMBL/GenBank/DDBJ databases">
        <authorList>
            <person name="Castelo-Branco R."/>
            <person name="Eusebio N."/>
            <person name="Adriana R."/>
            <person name="Vieira A."/>
            <person name="Brugerolle De Fraissinette N."/>
            <person name="Rezende De Castro R."/>
            <person name="Schneider M.P."/>
            <person name="Vasconcelos V."/>
            <person name="Leao P.N."/>
        </authorList>
    </citation>
    <scope>NUCLEOTIDE SEQUENCE</scope>
    <source>
        <strain evidence="2">LEGE 11479</strain>
    </source>
</reference>
<protein>
    <submittedName>
        <fullName evidence="2">Alpha/beta hydrolase</fullName>
    </submittedName>
</protein>
<proteinExistence type="predicted"/>
<evidence type="ECO:0000313" key="3">
    <source>
        <dbReference type="Proteomes" id="UP000615026"/>
    </source>
</evidence>
<dbReference type="Proteomes" id="UP000615026">
    <property type="component" value="Unassembled WGS sequence"/>
</dbReference>
<dbReference type="SUPFAM" id="SSF53474">
    <property type="entry name" value="alpha/beta-Hydrolases"/>
    <property type="match status" value="1"/>
</dbReference>
<dbReference type="Gene3D" id="3.40.50.1820">
    <property type="entry name" value="alpha/beta hydrolase"/>
    <property type="match status" value="1"/>
</dbReference>
<accession>A0A928WXQ1</accession>
<evidence type="ECO:0000313" key="2">
    <source>
        <dbReference type="EMBL" id="MBE9065370.1"/>
    </source>
</evidence>
<dbReference type="InterPro" id="IPR022742">
    <property type="entry name" value="Hydrolase_4"/>
</dbReference>
<keyword evidence="2" id="KW-0378">Hydrolase</keyword>
<organism evidence="2 3">
    <name type="scientific">Leptolyngbya cf. ectocarpi LEGE 11479</name>
    <dbReference type="NCBI Taxonomy" id="1828722"/>
    <lineage>
        <taxon>Bacteria</taxon>
        <taxon>Bacillati</taxon>
        <taxon>Cyanobacteriota</taxon>
        <taxon>Cyanophyceae</taxon>
        <taxon>Leptolyngbyales</taxon>
        <taxon>Leptolyngbyaceae</taxon>
        <taxon>Leptolyngbya group</taxon>
        <taxon>Leptolyngbya</taxon>
    </lineage>
</organism>